<reference evidence="4" key="1">
    <citation type="journal article" date="2019" name="Int. J. Syst. Evol. Microbiol.">
        <title>The Global Catalogue of Microorganisms (GCM) 10K type strain sequencing project: providing services to taxonomists for standard genome sequencing and annotation.</title>
        <authorList>
            <consortium name="The Broad Institute Genomics Platform"/>
            <consortium name="The Broad Institute Genome Sequencing Center for Infectious Disease"/>
            <person name="Wu L."/>
            <person name="Ma J."/>
        </authorList>
    </citation>
    <scope>NUCLEOTIDE SEQUENCE [LARGE SCALE GENOMIC DNA]</scope>
    <source>
        <strain evidence="4">JCM 12393</strain>
    </source>
</reference>
<evidence type="ECO:0000256" key="1">
    <source>
        <dbReference type="SAM" id="MobiDB-lite"/>
    </source>
</evidence>
<keyword evidence="2" id="KW-1133">Transmembrane helix</keyword>
<organism evidence="3 4">
    <name type="scientific">Kitasatospora putterlickiae</name>
    <dbReference type="NCBI Taxonomy" id="221725"/>
    <lineage>
        <taxon>Bacteria</taxon>
        <taxon>Bacillati</taxon>
        <taxon>Actinomycetota</taxon>
        <taxon>Actinomycetes</taxon>
        <taxon>Kitasatosporales</taxon>
        <taxon>Streptomycetaceae</taxon>
        <taxon>Kitasatospora</taxon>
    </lineage>
</organism>
<keyword evidence="2" id="KW-0812">Transmembrane</keyword>
<keyword evidence="4" id="KW-1185">Reference proteome</keyword>
<sequence length="376" mass="39936">MGTPADGTPADERSERLPEQRRRQRSAWRERVLARVAYLRAQLDRQECEADKDDCGRWQLIEGARQCLERATTAATEKHGWRKLWSGATALEGSWSNARSADVLLLELAPAESLSARAVDILTMARLHLGKKDPHTLALTARVGSKDKPVGEADRSLLVHTLDAAYAALDAEYARVRSLRNILWAASACVLLGVVSLAVFGAVFPKSLSLCFSPVPSASPGPSTVRMVVCPSGEYPWVPSRPIPGDYASRLDIVTVEVAGLAGAALTVIGSLRRIQGTSAPFMLPLAAAALKFPTGALSALIGLLLIRGAFVPGLSDLDSRAQVLAWGVAFGAAQHLVTRLVDERAQSTLKEVGRPPGGDAAPEDTTGGTASRAAP</sequence>
<dbReference type="EMBL" id="BAAAKJ010000261">
    <property type="protein sequence ID" value="GAA1403824.1"/>
    <property type="molecule type" value="Genomic_DNA"/>
</dbReference>
<dbReference type="RefSeq" id="WP_344339510.1">
    <property type="nucleotide sequence ID" value="NZ_BAAAKJ010000261.1"/>
</dbReference>
<feature type="compositionally biased region" description="Basic and acidic residues" evidence="1">
    <location>
        <begin position="10"/>
        <end position="25"/>
    </location>
</feature>
<accession>A0ABP4J1X4</accession>
<feature type="transmembrane region" description="Helical" evidence="2">
    <location>
        <begin position="182"/>
        <end position="204"/>
    </location>
</feature>
<comment type="caution">
    <text evidence="3">The sequence shown here is derived from an EMBL/GenBank/DDBJ whole genome shotgun (WGS) entry which is preliminary data.</text>
</comment>
<keyword evidence="2" id="KW-0472">Membrane</keyword>
<evidence type="ECO:0000256" key="2">
    <source>
        <dbReference type="SAM" id="Phobius"/>
    </source>
</evidence>
<feature type="region of interest" description="Disordered" evidence="1">
    <location>
        <begin position="1"/>
        <end position="25"/>
    </location>
</feature>
<dbReference type="Proteomes" id="UP001499863">
    <property type="component" value="Unassembled WGS sequence"/>
</dbReference>
<gene>
    <name evidence="3" type="ORF">GCM10009639_49210</name>
</gene>
<name>A0ABP4J1X4_9ACTN</name>
<feature type="region of interest" description="Disordered" evidence="1">
    <location>
        <begin position="350"/>
        <end position="376"/>
    </location>
</feature>
<evidence type="ECO:0000313" key="3">
    <source>
        <dbReference type="EMBL" id="GAA1403824.1"/>
    </source>
</evidence>
<protein>
    <submittedName>
        <fullName evidence="3">Uncharacterized protein</fullName>
    </submittedName>
</protein>
<proteinExistence type="predicted"/>
<feature type="transmembrane region" description="Helical" evidence="2">
    <location>
        <begin position="284"/>
        <end position="312"/>
    </location>
</feature>
<feature type="transmembrane region" description="Helical" evidence="2">
    <location>
        <begin position="253"/>
        <end position="272"/>
    </location>
</feature>
<evidence type="ECO:0000313" key="4">
    <source>
        <dbReference type="Proteomes" id="UP001499863"/>
    </source>
</evidence>